<gene>
    <name evidence="5" type="primary">rimI</name>
    <name evidence="7" type="ORF">B0188_05080</name>
</gene>
<feature type="domain" description="N-acetyltransferase" evidence="6">
    <location>
        <begin position="13"/>
        <end position="159"/>
    </location>
</feature>
<feature type="active site" description="Proton acceptor" evidence="5">
    <location>
        <position position="114"/>
    </location>
</feature>
<proteinExistence type="inferred from homology"/>
<keyword evidence="3 5" id="KW-0808">Transferase</keyword>
<dbReference type="InterPro" id="IPR043690">
    <property type="entry name" value="RimI"/>
</dbReference>
<dbReference type="InterPro" id="IPR000182">
    <property type="entry name" value="GNAT_dom"/>
</dbReference>
<keyword evidence="4 5" id="KW-0012">Acyltransferase</keyword>
<dbReference type="GO" id="GO:0008999">
    <property type="term" value="F:protein-N-terminal-alanine acetyltransferase activity"/>
    <property type="evidence" value="ECO:0007669"/>
    <property type="project" value="UniProtKB-UniRule"/>
</dbReference>
<dbReference type="EMBL" id="MUYB01000020">
    <property type="protein sequence ID" value="OOS04303.1"/>
    <property type="molecule type" value="Genomic_DNA"/>
</dbReference>
<feature type="binding site" evidence="5">
    <location>
        <begin position="80"/>
        <end position="82"/>
    </location>
    <ligand>
        <name>acetyl-CoA</name>
        <dbReference type="ChEBI" id="CHEBI:57288"/>
    </ligand>
</feature>
<dbReference type="Proteomes" id="UP000190023">
    <property type="component" value="Unassembled WGS sequence"/>
</dbReference>
<dbReference type="NCBIfam" id="TIGR01575">
    <property type="entry name" value="rimI"/>
    <property type="match status" value="1"/>
</dbReference>
<dbReference type="PANTHER" id="PTHR43420">
    <property type="entry name" value="ACETYLTRANSFERASE"/>
    <property type="match status" value="1"/>
</dbReference>
<dbReference type="EC" id="2.3.1.266" evidence="5"/>
<keyword evidence="8" id="KW-1185">Reference proteome</keyword>
<evidence type="ECO:0000313" key="8">
    <source>
        <dbReference type="Proteomes" id="UP000190023"/>
    </source>
</evidence>
<evidence type="ECO:0000313" key="7">
    <source>
        <dbReference type="EMBL" id="OOS04303.1"/>
    </source>
</evidence>
<dbReference type="CDD" id="cd04301">
    <property type="entry name" value="NAT_SF"/>
    <property type="match status" value="1"/>
</dbReference>
<dbReference type="InterPro" id="IPR006464">
    <property type="entry name" value="AcTrfase_RimI/Ard1"/>
</dbReference>
<sequence>MATNATAITMSQNQIETISSQDFTQLFAIEQQAHLVPWGFGTLQNNQGENYLNLKYVQGHQIIAFAICQTVLDEATLFNIAVAPAQQGKGVGRALLQALIAQLKQKSIATLWLEVRQSNLKAQKLYEDLGFNQVDVRKNYYPTTDGKRENAIVMALYLA</sequence>
<dbReference type="PROSITE" id="PS51186">
    <property type="entry name" value="GNAT"/>
    <property type="match status" value="1"/>
</dbReference>
<comment type="caution">
    <text evidence="5">Lacks conserved residue(s) required for the propagation of feature annotation.</text>
</comment>
<dbReference type="GO" id="GO:0005737">
    <property type="term" value="C:cytoplasm"/>
    <property type="evidence" value="ECO:0007669"/>
    <property type="project" value="UniProtKB-SubCell"/>
</dbReference>
<organism evidence="7 8">
    <name type="scientific">[Haemophilus] felis</name>
    <dbReference type="NCBI Taxonomy" id="123822"/>
    <lineage>
        <taxon>Bacteria</taxon>
        <taxon>Pseudomonadati</taxon>
        <taxon>Pseudomonadota</taxon>
        <taxon>Gammaproteobacteria</taxon>
        <taxon>Pasteurellales</taxon>
        <taxon>Pasteurellaceae</taxon>
    </lineage>
</organism>
<evidence type="ECO:0000256" key="2">
    <source>
        <dbReference type="ARBA" id="ARBA00022490"/>
    </source>
</evidence>
<protein>
    <recommendedName>
        <fullName evidence="5">[Ribosomal protein bS18]-alanine N-acetyltransferase</fullName>
        <ecNumber evidence="5">2.3.1.266</ecNumber>
    </recommendedName>
</protein>
<dbReference type="HAMAP" id="MF_02210">
    <property type="entry name" value="RimI"/>
    <property type="match status" value="1"/>
</dbReference>
<dbReference type="InterPro" id="IPR016181">
    <property type="entry name" value="Acyl_CoA_acyltransferase"/>
</dbReference>
<dbReference type="SUPFAM" id="SSF55729">
    <property type="entry name" value="Acyl-CoA N-acyltransferases (Nat)"/>
    <property type="match status" value="1"/>
</dbReference>
<dbReference type="PANTHER" id="PTHR43420:SF51">
    <property type="entry name" value="PEPTIDYL-LYSINE N-ACETYLTRANSFERASE YIAC"/>
    <property type="match status" value="1"/>
</dbReference>
<dbReference type="AlphaFoldDB" id="A0A1T0B278"/>
<evidence type="ECO:0000256" key="4">
    <source>
        <dbReference type="ARBA" id="ARBA00023315"/>
    </source>
</evidence>
<evidence type="ECO:0000256" key="3">
    <source>
        <dbReference type="ARBA" id="ARBA00022679"/>
    </source>
</evidence>
<dbReference type="OrthoDB" id="9796919at2"/>
<dbReference type="Gene3D" id="3.40.630.30">
    <property type="match status" value="1"/>
</dbReference>
<accession>A0A1T0B278</accession>
<dbReference type="InterPro" id="IPR050680">
    <property type="entry name" value="YpeA/RimI_acetyltransf"/>
</dbReference>
<evidence type="ECO:0000259" key="6">
    <source>
        <dbReference type="PROSITE" id="PS51186"/>
    </source>
</evidence>
<reference evidence="7 8" key="1">
    <citation type="submission" date="2017-02" db="EMBL/GenBank/DDBJ databases">
        <title>Draft genome sequence of Haemophilus felis CCUG 31170 type strain.</title>
        <authorList>
            <person name="Engstrom-Jakobsson H."/>
            <person name="Salva-Serra F."/>
            <person name="Thorell K."/>
            <person name="Gonzales-Siles L."/>
            <person name="Karlsson R."/>
            <person name="Boulund F."/>
            <person name="Engstrand L."/>
            <person name="Kristiansson E."/>
            <person name="Moore E."/>
        </authorList>
    </citation>
    <scope>NUCLEOTIDE SEQUENCE [LARGE SCALE GENOMIC DNA]</scope>
    <source>
        <strain evidence="7 8">CCUG 31170</strain>
    </source>
</reference>
<comment type="function">
    <text evidence="5">Acetylates the N-terminal alanine of ribosomal protein bS18.</text>
</comment>
<dbReference type="NCBIfam" id="NF007025">
    <property type="entry name" value="PRK09491.1"/>
    <property type="match status" value="1"/>
</dbReference>
<name>A0A1T0B278_9PAST</name>
<keyword evidence="2 5" id="KW-0963">Cytoplasm</keyword>
<feature type="active site" description="Proton donor" evidence="5">
    <location>
        <position position="126"/>
    </location>
</feature>
<dbReference type="Pfam" id="PF00583">
    <property type="entry name" value="Acetyltransf_1"/>
    <property type="match status" value="1"/>
</dbReference>
<evidence type="ECO:0000256" key="5">
    <source>
        <dbReference type="HAMAP-Rule" id="MF_02210"/>
    </source>
</evidence>
<evidence type="ECO:0000256" key="1">
    <source>
        <dbReference type="ARBA" id="ARBA00005395"/>
    </source>
</evidence>
<comment type="catalytic activity">
    <reaction evidence="5">
        <text>N-terminal L-alanyl-[ribosomal protein bS18] + acetyl-CoA = N-terminal N(alpha)-acetyl-L-alanyl-[ribosomal protein bS18] + CoA + H(+)</text>
        <dbReference type="Rhea" id="RHEA:43756"/>
        <dbReference type="Rhea" id="RHEA-COMP:10676"/>
        <dbReference type="Rhea" id="RHEA-COMP:10677"/>
        <dbReference type="ChEBI" id="CHEBI:15378"/>
        <dbReference type="ChEBI" id="CHEBI:57287"/>
        <dbReference type="ChEBI" id="CHEBI:57288"/>
        <dbReference type="ChEBI" id="CHEBI:64718"/>
        <dbReference type="ChEBI" id="CHEBI:83683"/>
        <dbReference type="EC" id="2.3.1.266"/>
    </reaction>
</comment>
<comment type="subcellular location">
    <subcellularLocation>
        <location evidence="5">Cytoplasm</location>
    </subcellularLocation>
</comment>
<comment type="caution">
    <text evidence="7">The sequence shown here is derived from an EMBL/GenBank/DDBJ whole genome shotgun (WGS) entry which is preliminary data.</text>
</comment>
<feature type="binding site" evidence="5">
    <location>
        <position position="119"/>
    </location>
    <ligand>
        <name>acetyl-CoA</name>
        <dbReference type="ChEBI" id="CHEBI:57288"/>
    </ligand>
</feature>
<dbReference type="STRING" id="123822.B0188_05080"/>
<comment type="similarity">
    <text evidence="1 5">Belongs to the acetyltransferase family. RimI subfamily.</text>
</comment>